<keyword evidence="8" id="KW-1185">Reference proteome</keyword>
<proteinExistence type="predicted"/>
<dbReference type="InterPro" id="IPR044799">
    <property type="entry name" value="SOG1-like"/>
</dbReference>
<feature type="region of interest" description="Disordered" evidence="5">
    <location>
        <begin position="263"/>
        <end position="286"/>
    </location>
</feature>
<protein>
    <recommendedName>
        <fullName evidence="6">NAC domain-containing protein</fullName>
    </recommendedName>
</protein>
<evidence type="ECO:0000256" key="1">
    <source>
        <dbReference type="ARBA" id="ARBA00023015"/>
    </source>
</evidence>
<keyword evidence="1" id="KW-0805">Transcription regulation</keyword>
<reference evidence="7 8" key="1">
    <citation type="journal article" date="2020" name="IScience">
        <title>Genome Sequencing of the Endangered Kingdonia uniflora (Circaeasteraceae, Ranunculales) Reveals Potential Mechanisms of Evolutionary Specialization.</title>
        <authorList>
            <person name="Sun Y."/>
            <person name="Deng T."/>
            <person name="Zhang A."/>
            <person name="Moore M.J."/>
            <person name="Landis J.B."/>
            <person name="Lin N."/>
            <person name="Zhang H."/>
            <person name="Zhang X."/>
            <person name="Huang J."/>
            <person name="Zhang X."/>
            <person name="Sun H."/>
            <person name="Wang H."/>
        </authorList>
    </citation>
    <scope>NUCLEOTIDE SEQUENCE [LARGE SCALE GENOMIC DNA]</scope>
    <source>
        <strain evidence="7">TB1705</strain>
        <tissue evidence="7">Leaf</tissue>
    </source>
</reference>
<sequence>TSQFAPLFDLKKKLENISINQTIWFSSQPTMSRPSWLVDSKRIATKIKSASQACDSQRLKWKSNPSRACPQCNHIIDNTDVNEEWPGLPRGVKFDPSDQEIIWHLLAKIGVKNMKSHPFIDEFIPTVDENDGICYTHPRNLPGVKQDGSVSHFFHRAIKAYSTGTRKRRKIHGEDQGDVRWHKTGRTKPVILDGLQKGCKKIMVLYVSMTKGGKAEKTNWVMHQYHLGMEEDEKDGEFVISKVLYQQSTKPGEKIEQDLPLDVSEPSIPKVDPITPKSVIPEQPRHTERRCSDIELEQKEPAIILNEASDKSLKTINLQETELELLGDFDNHIGEDCVDFMDGHEDHSMNAKNWWDGESQFLLDSQQLVEGLHLCDELLQSQSSSGEADGEEGKAKPCLSDYSRIGVEHLKKDLEECQNLDQLDASNICVGRKLKPGITDYTNIGVENDNQDSEEYKNSDHFDPSSIMLDTPPDFRLSQLEFGSQDSFLAWGGNKITD</sequence>
<evidence type="ECO:0000256" key="3">
    <source>
        <dbReference type="ARBA" id="ARBA00023163"/>
    </source>
</evidence>
<dbReference type="PROSITE" id="PS51005">
    <property type="entry name" value="NAC"/>
    <property type="match status" value="1"/>
</dbReference>
<accession>A0A7J7L3M4</accession>
<dbReference type="Pfam" id="PF02365">
    <property type="entry name" value="NAM"/>
    <property type="match status" value="1"/>
</dbReference>
<dbReference type="Gene3D" id="2.170.150.80">
    <property type="entry name" value="NAC domain"/>
    <property type="match status" value="1"/>
</dbReference>
<dbReference type="GO" id="GO:0000976">
    <property type="term" value="F:transcription cis-regulatory region binding"/>
    <property type="evidence" value="ECO:0007669"/>
    <property type="project" value="TreeGrafter"/>
</dbReference>
<evidence type="ECO:0000313" key="7">
    <source>
        <dbReference type="EMBL" id="KAF6137231.1"/>
    </source>
</evidence>
<feature type="domain" description="NAC" evidence="6">
    <location>
        <begin position="88"/>
        <end position="246"/>
    </location>
</feature>
<gene>
    <name evidence="7" type="ORF">GIB67_036268</name>
</gene>
<dbReference type="GO" id="GO:0003700">
    <property type="term" value="F:DNA-binding transcription factor activity"/>
    <property type="evidence" value="ECO:0007669"/>
    <property type="project" value="InterPro"/>
</dbReference>
<dbReference type="GO" id="GO:0005634">
    <property type="term" value="C:nucleus"/>
    <property type="evidence" value="ECO:0007669"/>
    <property type="project" value="TreeGrafter"/>
</dbReference>
<dbReference type="Proteomes" id="UP000541444">
    <property type="component" value="Unassembled WGS sequence"/>
</dbReference>
<dbReference type="SUPFAM" id="SSF101941">
    <property type="entry name" value="NAC domain"/>
    <property type="match status" value="1"/>
</dbReference>
<feature type="non-terminal residue" evidence="7">
    <location>
        <position position="1"/>
    </location>
</feature>
<organism evidence="7 8">
    <name type="scientific">Kingdonia uniflora</name>
    <dbReference type="NCBI Taxonomy" id="39325"/>
    <lineage>
        <taxon>Eukaryota</taxon>
        <taxon>Viridiplantae</taxon>
        <taxon>Streptophyta</taxon>
        <taxon>Embryophyta</taxon>
        <taxon>Tracheophyta</taxon>
        <taxon>Spermatophyta</taxon>
        <taxon>Magnoliopsida</taxon>
        <taxon>Ranunculales</taxon>
        <taxon>Circaeasteraceae</taxon>
        <taxon>Kingdonia</taxon>
    </lineage>
</organism>
<evidence type="ECO:0000256" key="2">
    <source>
        <dbReference type="ARBA" id="ARBA00023125"/>
    </source>
</evidence>
<dbReference type="FunFam" id="2.170.150.80:FF:000009">
    <property type="entry name" value="NAC domain-containing protein 8"/>
    <property type="match status" value="1"/>
</dbReference>
<evidence type="ECO:0000256" key="4">
    <source>
        <dbReference type="ARBA" id="ARBA00023242"/>
    </source>
</evidence>
<dbReference type="PANTHER" id="PTHR31079">
    <property type="entry name" value="NAC DOMAIN-CONTAINING PROTEIN 73"/>
    <property type="match status" value="1"/>
</dbReference>
<dbReference type="EMBL" id="JACGCM010002659">
    <property type="protein sequence ID" value="KAF6137231.1"/>
    <property type="molecule type" value="Genomic_DNA"/>
</dbReference>
<dbReference type="AlphaFoldDB" id="A0A7J7L3M4"/>
<evidence type="ECO:0000256" key="5">
    <source>
        <dbReference type="SAM" id="MobiDB-lite"/>
    </source>
</evidence>
<evidence type="ECO:0000313" key="8">
    <source>
        <dbReference type="Proteomes" id="UP000541444"/>
    </source>
</evidence>
<keyword evidence="4" id="KW-0539">Nucleus</keyword>
<evidence type="ECO:0000259" key="6">
    <source>
        <dbReference type="PROSITE" id="PS51005"/>
    </source>
</evidence>
<keyword evidence="3" id="KW-0804">Transcription</keyword>
<dbReference type="PANTHER" id="PTHR31079:SF9">
    <property type="entry name" value="SUPPRESSOR OF GAMMA RESPONSE 1"/>
    <property type="match status" value="1"/>
</dbReference>
<dbReference type="InterPro" id="IPR036093">
    <property type="entry name" value="NAC_dom_sf"/>
</dbReference>
<keyword evidence="2" id="KW-0238">DNA-binding</keyword>
<dbReference type="OrthoDB" id="1882130at2759"/>
<dbReference type="InterPro" id="IPR003441">
    <property type="entry name" value="NAC-dom"/>
</dbReference>
<comment type="caution">
    <text evidence="7">The sequence shown here is derived from an EMBL/GenBank/DDBJ whole genome shotgun (WGS) entry which is preliminary data.</text>
</comment>
<name>A0A7J7L3M4_9MAGN</name>